<comment type="caution">
    <text evidence="1">The sequence shown here is derived from an EMBL/GenBank/DDBJ whole genome shotgun (WGS) entry which is preliminary data.</text>
</comment>
<gene>
    <name evidence="1" type="ORF">P7H00_06620</name>
</gene>
<dbReference type="AlphaFoldDB" id="A0AAE4I288"/>
<proteinExistence type="predicted"/>
<organism evidence="1 2">
    <name type="scientific">Enterococcus pseudoavium</name>
    <dbReference type="NCBI Taxonomy" id="44007"/>
    <lineage>
        <taxon>Bacteria</taxon>
        <taxon>Bacillati</taxon>
        <taxon>Bacillota</taxon>
        <taxon>Bacilli</taxon>
        <taxon>Lactobacillales</taxon>
        <taxon>Enterococcaceae</taxon>
        <taxon>Enterococcus</taxon>
    </lineage>
</organism>
<evidence type="ECO:0000313" key="1">
    <source>
        <dbReference type="EMBL" id="MDT2736797.1"/>
    </source>
</evidence>
<evidence type="ECO:0000313" key="2">
    <source>
        <dbReference type="Proteomes" id="UP001180842"/>
    </source>
</evidence>
<sequence>MNKVEEIKEMLADAVTKAYSTLKDNSLEVTKEKGQAPQVRTVRPTRHTIKWKAKNH</sequence>
<dbReference type="EMBL" id="JARQAI010000007">
    <property type="protein sequence ID" value="MDT2736797.1"/>
    <property type="molecule type" value="Genomic_DNA"/>
</dbReference>
<protein>
    <submittedName>
        <fullName evidence="1">Uncharacterized protein</fullName>
    </submittedName>
</protein>
<accession>A0AAE4I288</accession>
<dbReference type="RefSeq" id="WP_167540737.1">
    <property type="nucleotide sequence ID" value="NZ_BAAAXL010000018.1"/>
</dbReference>
<name>A0AAE4I288_9ENTE</name>
<reference evidence="1" key="1">
    <citation type="submission" date="2023-03" db="EMBL/GenBank/DDBJ databases">
        <authorList>
            <person name="Shen W."/>
            <person name="Cai J."/>
        </authorList>
    </citation>
    <scope>NUCLEOTIDE SEQUENCE</scope>
    <source>
        <strain evidence="1">P69-2</strain>
    </source>
</reference>
<dbReference type="Proteomes" id="UP001180842">
    <property type="component" value="Unassembled WGS sequence"/>
</dbReference>